<dbReference type="Proteomes" id="UP001637990">
    <property type="component" value="Unassembled WGS sequence"/>
</dbReference>
<evidence type="ECO:0000313" key="1">
    <source>
        <dbReference type="EMBL" id="MFO3707395.1"/>
    </source>
</evidence>
<evidence type="ECO:0000313" key="4">
    <source>
        <dbReference type="Proteomes" id="UP001637990"/>
    </source>
</evidence>
<dbReference type="AlphaFoldDB" id="A0A2S7C3E0"/>
<gene>
    <name evidence="1" type="ORF">ACI6Q5_21050</name>
    <name evidence="2" type="ORF">XcodCFBP4690_21860</name>
</gene>
<reference evidence="2 3" key="1">
    <citation type="submission" date="2016-08" db="EMBL/GenBank/DDBJ databases">
        <authorList>
            <person name="Seilhamer J.J."/>
        </authorList>
    </citation>
    <scope>NUCLEOTIDE SEQUENCE [LARGE SCALE GENOMIC DNA]</scope>
    <source>
        <strain evidence="2 3">CFBP4690</strain>
    </source>
</reference>
<dbReference type="EMBL" id="MDEC01000063">
    <property type="protein sequence ID" value="PPU56051.1"/>
    <property type="molecule type" value="Genomic_DNA"/>
</dbReference>
<sequence>MTTDARHPMLRFKRPLIITRPGERLAGDARNSIEIGSDAIWIDGFGRIGKTYGVRQLIQTDAWRPFPMYMIEFTYTKPAKPGEGYFASSLLLQQGQTVAASATSNGTLMRAVRMFQEEGHRQSAQVIGVAFNEANRSTADEYEHVMSIVNECEKTGRIFFFFINQTDSGRFDRSAIDRRPPRHIYGRFFTTSHHYTGLLWEIPKVDRDHQLASDVALAFREYDEELVWPEGSGISYTHYLAPKAYALGWRLGTQVDLIRSVINSLRAEHGLPDVVEWPMQSFERFVYFILVRVAYDNPEFSELTETSIREGLLRAGYLEIEPGYRGMPA</sequence>
<organism evidence="2 3">
    <name type="scientific">Xanthomonas codiaei</name>
    <dbReference type="NCBI Taxonomy" id="56463"/>
    <lineage>
        <taxon>Bacteria</taxon>
        <taxon>Pseudomonadati</taxon>
        <taxon>Pseudomonadota</taxon>
        <taxon>Gammaproteobacteria</taxon>
        <taxon>Lysobacterales</taxon>
        <taxon>Lysobacteraceae</taxon>
        <taxon>Xanthomonas</taxon>
    </lineage>
</organism>
<dbReference type="EMBL" id="JBJGBS010000202">
    <property type="protein sequence ID" value="MFO3707395.1"/>
    <property type="molecule type" value="Genomic_DNA"/>
</dbReference>
<evidence type="ECO:0000313" key="2">
    <source>
        <dbReference type="EMBL" id="PPU56051.1"/>
    </source>
</evidence>
<keyword evidence="4" id="KW-1185">Reference proteome</keyword>
<evidence type="ECO:0000313" key="3">
    <source>
        <dbReference type="Proteomes" id="UP000237872"/>
    </source>
</evidence>
<accession>A0A2S7C3E0</accession>
<protein>
    <submittedName>
        <fullName evidence="2">Uncharacterized protein</fullName>
    </submittedName>
</protein>
<dbReference type="Proteomes" id="UP000237872">
    <property type="component" value="Unassembled WGS sequence"/>
</dbReference>
<proteinExistence type="predicted"/>
<dbReference type="OrthoDB" id="5937246at2"/>
<comment type="caution">
    <text evidence="2">The sequence shown here is derived from an EMBL/GenBank/DDBJ whole genome shotgun (WGS) entry which is preliminary data.</text>
</comment>
<reference evidence="1 4" key="2">
    <citation type="submission" date="2024-11" db="EMBL/GenBank/DDBJ databases">
        <title>Genome sequencing of Xanthomonas codiaei.</title>
        <authorList>
            <person name="Studholme D.J."/>
        </authorList>
    </citation>
    <scope>NUCLEOTIDE SEQUENCE [LARGE SCALE GENOMIC DNA]</scope>
    <source>
        <strain evidence="1 4">NCPPB 4350</strain>
    </source>
</reference>
<name>A0A2S7C3E0_9XANT</name>
<dbReference type="RefSeq" id="WP_104544373.1">
    <property type="nucleotide sequence ID" value="NZ_JBJGBS010000202.1"/>
</dbReference>